<sequence length="145" mass="15608">MPSPPKVISTDRLFVFAFAYIFPCLKPTFTLAASLTLIYANADIPPRRRLSLRSSRSAEAGTGHSSHSVTSTTRPVLVNDALSGVMGSPLVLAPPSVPDRDRRSSGNHRDIANDNGNANTLRDEFLPRTASACKPTFLIISILTS</sequence>
<keyword evidence="2" id="KW-0812">Transmembrane</keyword>
<evidence type="ECO:0000256" key="1">
    <source>
        <dbReference type="SAM" id="MobiDB-lite"/>
    </source>
</evidence>
<feature type="transmembrane region" description="Helical" evidence="2">
    <location>
        <begin position="13"/>
        <end position="40"/>
    </location>
</feature>
<evidence type="ECO:0000313" key="3">
    <source>
        <dbReference type="EMBL" id="KDR64855.1"/>
    </source>
</evidence>
<evidence type="ECO:0000256" key="2">
    <source>
        <dbReference type="SAM" id="Phobius"/>
    </source>
</evidence>
<protein>
    <submittedName>
        <fullName evidence="3">Uncharacterized protein</fullName>
    </submittedName>
</protein>
<dbReference type="HOGENOM" id="CLU_1787002_0_0_1"/>
<proteinExistence type="predicted"/>
<feature type="compositionally biased region" description="Low complexity" evidence="1">
    <location>
        <begin position="52"/>
        <end position="73"/>
    </location>
</feature>
<reference evidence="4" key="1">
    <citation type="journal article" date="2014" name="Proc. Natl. Acad. Sci. U.S.A.">
        <title>Extensive sampling of basidiomycete genomes demonstrates inadequacy of the white-rot/brown-rot paradigm for wood decay fungi.</title>
        <authorList>
            <person name="Riley R."/>
            <person name="Salamov A.A."/>
            <person name="Brown D.W."/>
            <person name="Nagy L.G."/>
            <person name="Floudas D."/>
            <person name="Held B.W."/>
            <person name="Levasseur A."/>
            <person name="Lombard V."/>
            <person name="Morin E."/>
            <person name="Otillar R."/>
            <person name="Lindquist E.A."/>
            <person name="Sun H."/>
            <person name="LaButti K.M."/>
            <person name="Schmutz J."/>
            <person name="Jabbour D."/>
            <person name="Luo H."/>
            <person name="Baker S.E."/>
            <person name="Pisabarro A.G."/>
            <person name="Walton J.D."/>
            <person name="Blanchette R.A."/>
            <person name="Henrissat B."/>
            <person name="Martin F."/>
            <person name="Cullen D."/>
            <person name="Hibbett D.S."/>
            <person name="Grigoriev I.V."/>
        </authorList>
    </citation>
    <scope>NUCLEOTIDE SEQUENCE [LARGE SCALE GENOMIC DNA]</scope>
    <source>
        <strain evidence="4">CBS 339.88</strain>
    </source>
</reference>
<feature type="region of interest" description="Disordered" evidence="1">
    <location>
        <begin position="89"/>
        <end position="117"/>
    </location>
</feature>
<dbReference type="EMBL" id="KL142729">
    <property type="protein sequence ID" value="KDR64855.1"/>
    <property type="molecule type" value="Genomic_DNA"/>
</dbReference>
<accession>A0A067S207</accession>
<evidence type="ECO:0000313" key="4">
    <source>
        <dbReference type="Proteomes" id="UP000027222"/>
    </source>
</evidence>
<name>A0A067S207_GALM3</name>
<feature type="region of interest" description="Disordered" evidence="1">
    <location>
        <begin position="51"/>
        <end position="73"/>
    </location>
</feature>
<keyword evidence="2" id="KW-1133">Transmembrane helix</keyword>
<dbReference type="AlphaFoldDB" id="A0A067S207"/>
<dbReference type="Proteomes" id="UP000027222">
    <property type="component" value="Unassembled WGS sequence"/>
</dbReference>
<keyword evidence="2" id="KW-0472">Membrane</keyword>
<keyword evidence="4" id="KW-1185">Reference proteome</keyword>
<organism evidence="3 4">
    <name type="scientific">Galerina marginata (strain CBS 339.88)</name>
    <dbReference type="NCBI Taxonomy" id="685588"/>
    <lineage>
        <taxon>Eukaryota</taxon>
        <taxon>Fungi</taxon>
        <taxon>Dikarya</taxon>
        <taxon>Basidiomycota</taxon>
        <taxon>Agaricomycotina</taxon>
        <taxon>Agaricomycetes</taxon>
        <taxon>Agaricomycetidae</taxon>
        <taxon>Agaricales</taxon>
        <taxon>Agaricineae</taxon>
        <taxon>Strophariaceae</taxon>
        <taxon>Galerina</taxon>
    </lineage>
</organism>
<gene>
    <name evidence="3" type="ORF">GALMADRAFT_149235</name>
</gene>
<feature type="compositionally biased region" description="Basic and acidic residues" evidence="1">
    <location>
        <begin position="98"/>
        <end position="112"/>
    </location>
</feature>